<reference evidence="7" key="1">
    <citation type="submission" date="2020-05" db="EMBL/GenBank/DDBJ databases">
        <authorList>
            <person name="Chiriac C."/>
            <person name="Salcher M."/>
            <person name="Ghai R."/>
            <person name="Kavagutti S V."/>
        </authorList>
    </citation>
    <scope>NUCLEOTIDE SEQUENCE</scope>
</reference>
<dbReference type="InterPro" id="IPR000266">
    <property type="entry name" value="Ribosomal_uS17"/>
</dbReference>
<organism evidence="7">
    <name type="scientific">freshwater metagenome</name>
    <dbReference type="NCBI Taxonomy" id="449393"/>
    <lineage>
        <taxon>unclassified sequences</taxon>
        <taxon>metagenomes</taxon>
        <taxon>ecological metagenomes</taxon>
    </lineage>
</organism>
<proteinExistence type="inferred from homology"/>
<dbReference type="EMBL" id="CAEZWR010000054">
    <property type="protein sequence ID" value="CAB4662091.1"/>
    <property type="molecule type" value="Genomic_DNA"/>
</dbReference>
<dbReference type="GO" id="GO:0003735">
    <property type="term" value="F:structural constituent of ribosome"/>
    <property type="evidence" value="ECO:0007669"/>
    <property type="project" value="InterPro"/>
</dbReference>
<dbReference type="PANTHER" id="PTHR10744">
    <property type="entry name" value="40S RIBOSOMAL PROTEIN S11 FAMILY MEMBER"/>
    <property type="match status" value="1"/>
</dbReference>
<dbReference type="Gene3D" id="2.40.50.140">
    <property type="entry name" value="Nucleic acid-binding proteins"/>
    <property type="match status" value="1"/>
</dbReference>
<dbReference type="EMBL" id="CAEZVB010000003">
    <property type="protein sequence ID" value="CAB4613165.1"/>
    <property type="molecule type" value="Genomic_DNA"/>
</dbReference>
<evidence type="ECO:0000313" key="7">
    <source>
        <dbReference type="EMBL" id="CAB4662091.1"/>
    </source>
</evidence>
<evidence type="ECO:0000256" key="3">
    <source>
        <dbReference type="ARBA" id="ARBA00022884"/>
    </source>
</evidence>
<evidence type="ECO:0000256" key="2">
    <source>
        <dbReference type="ARBA" id="ARBA00022730"/>
    </source>
</evidence>
<evidence type="ECO:0000313" key="8">
    <source>
        <dbReference type="EMBL" id="CAB4895583.1"/>
    </source>
</evidence>
<keyword evidence="4" id="KW-0689">Ribosomal protein</keyword>
<dbReference type="Pfam" id="PF00366">
    <property type="entry name" value="Ribosomal_S17"/>
    <property type="match status" value="1"/>
</dbReference>
<evidence type="ECO:0000256" key="5">
    <source>
        <dbReference type="ARBA" id="ARBA00023274"/>
    </source>
</evidence>
<dbReference type="HAMAP" id="MF_01345_B">
    <property type="entry name" value="Ribosomal_uS17_B"/>
    <property type="match status" value="1"/>
</dbReference>
<comment type="similarity">
    <text evidence="1">Belongs to the universal ribosomal protein uS17 family.</text>
</comment>
<dbReference type="AlphaFoldDB" id="A0A6J6LK74"/>
<dbReference type="PROSITE" id="PS00056">
    <property type="entry name" value="RIBOSOMAL_S17"/>
    <property type="match status" value="1"/>
</dbReference>
<dbReference type="SUPFAM" id="SSF50249">
    <property type="entry name" value="Nucleic acid-binding proteins"/>
    <property type="match status" value="1"/>
</dbReference>
<dbReference type="NCBIfam" id="TIGR03635">
    <property type="entry name" value="uS17_bact"/>
    <property type="match status" value="1"/>
</dbReference>
<dbReference type="PRINTS" id="PR00973">
    <property type="entry name" value="RIBOSOMALS17"/>
</dbReference>
<sequence length="94" mass="10608">MSAKEASVSDVKRGYRKTREGLVVSDKMDKTVVVAVEDRFKHPLYGKVVRRTSKLKAHDEANAAGIGDRVLLMETRPLSATKRWRVVEILEKAK</sequence>
<dbReference type="GO" id="GO:0022627">
    <property type="term" value="C:cytosolic small ribosomal subunit"/>
    <property type="evidence" value="ECO:0007669"/>
    <property type="project" value="TreeGrafter"/>
</dbReference>
<gene>
    <name evidence="6" type="ORF">UFOPK1908_00202</name>
    <name evidence="7" type="ORF">UFOPK2282_00609</name>
    <name evidence="8" type="ORF">UFOPK3576_00171</name>
</gene>
<keyword evidence="3" id="KW-0694">RNA-binding</keyword>
<dbReference type="GO" id="GO:0006412">
    <property type="term" value="P:translation"/>
    <property type="evidence" value="ECO:0007669"/>
    <property type="project" value="InterPro"/>
</dbReference>
<keyword evidence="5" id="KW-0687">Ribonucleoprotein</keyword>
<dbReference type="GO" id="GO:0019843">
    <property type="term" value="F:rRNA binding"/>
    <property type="evidence" value="ECO:0007669"/>
    <property type="project" value="UniProtKB-KW"/>
</dbReference>
<evidence type="ECO:0000256" key="1">
    <source>
        <dbReference type="ARBA" id="ARBA00010254"/>
    </source>
</evidence>
<dbReference type="NCBIfam" id="NF004123">
    <property type="entry name" value="PRK05610.1"/>
    <property type="match status" value="1"/>
</dbReference>
<accession>A0A6J6LK74</accession>
<dbReference type="InterPro" id="IPR019984">
    <property type="entry name" value="Ribosomal_uS17_bact/chlr"/>
</dbReference>
<dbReference type="PANTHER" id="PTHR10744:SF1">
    <property type="entry name" value="SMALL RIBOSOMAL SUBUNIT PROTEIN US17M"/>
    <property type="match status" value="1"/>
</dbReference>
<dbReference type="InterPro" id="IPR019979">
    <property type="entry name" value="Ribosomal_uS17_CS"/>
</dbReference>
<dbReference type="InterPro" id="IPR012340">
    <property type="entry name" value="NA-bd_OB-fold"/>
</dbReference>
<dbReference type="FunFam" id="2.40.50.140:FF:000123">
    <property type="entry name" value="30S ribosomal protein S17"/>
    <property type="match status" value="1"/>
</dbReference>
<keyword evidence="2" id="KW-0699">rRNA-binding</keyword>
<dbReference type="CDD" id="cd00364">
    <property type="entry name" value="Ribosomal_uS17"/>
    <property type="match status" value="1"/>
</dbReference>
<protein>
    <submittedName>
        <fullName evidence="7">Unannotated protein</fullName>
    </submittedName>
</protein>
<dbReference type="EMBL" id="CAFBMO010000004">
    <property type="protein sequence ID" value="CAB4895583.1"/>
    <property type="molecule type" value="Genomic_DNA"/>
</dbReference>
<name>A0A6J6LK74_9ZZZZ</name>
<evidence type="ECO:0000256" key="4">
    <source>
        <dbReference type="ARBA" id="ARBA00022980"/>
    </source>
</evidence>
<evidence type="ECO:0000313" key="6">
    <source>
        <dbReference type="EMBL" id="CAB4613165.1"/>
    </source>
</evidence>